<dbReference type="FunFam" id="3.30.70.330:FF:000043">
    <property type="entry name" value="paraspeckle component 1 isoform X1"/>
    <property type="match status" value="1"/>
</dbReference>
<dbReference type="PANTHER" id="PTHR23189">
    <property type="entry name" value="RNA RECOGNITION MOTIF-CONTAINING"/>
    <property type="match status" value="1"/>
</dbReference>
<comment type="caution">
    <text evidence="7">The sequence shown here is derived from an EMBL/GenBank/DDBJ whole genome shotgun (WGS) entry which is preliminary data.</text>
</comment>
<dbReference type="AlphaFoldDB" id="A0A8S4ECK1"/>
<gene>
    <name evidence="7" type="ORF">PLXY2_LOCUS5159</name>
</gene>
<dbReference type="Proteomes" id="UP000653454">
    <property type="component" value="Unassembled WGS sequence"/>
</dbReference>
<feature type="coiled-coil region" evidence="4">
    <location>
        <begin position="499"/>
        <end position="590"/>
    </location>
</feature>
<dbReference type="Gene3D" id="3.30.70.330">
    <property type="match status" value="2"/>
</dbReference>
<dbReference type="FunFam" id="3.30.70.330:FF:000513">
    <property type="entry name" value="Splicing factor, proline-and glutamine-rich"/>
    <property type="match status" value="1"/>
</dbReference>
<dbReference type="Pfam" id="PF08075">
    <property type="entry name" value="NOPS"/>
    <property type="match status" value="1"/>
</dbReference>
<dbReference type="SMART" id="SM00360">
    <property type="entry name" value="RRM"/>
    <property type="match status" value="2"/>
</dbReference>
<dbReference type="Pfam" id="PF00076">
    <property type="entry name" value="RRM_1"/>
    <property type="match status" value="2"/>
</dbReference>
<name>A0A8S4ECK1_PLUXY</name>
<dbReference type="InterPro" id="IPR012975">
    <property type="entry name" value="NOPS"/>
</dbReference>
<feature type="compositionally biased region" description="Low complexity" evidence="5">
    <location>
        <begin position="35"/>
        <end position="55"/>
    </location>
</feature>
<feature type="compositionally biased region" description="Low complexity" evidence="5">
    <location>
        <begin position="64"/>
        <end position="134"/>
    </location>
</feature>
<evidence type="ECO:0000256" key="1">
    <source>
        <dbReference type="ARBA" id="ARBA00022737"/>
    </source>
</evidence>
<keyword evidence="2 3" id="KW-0694">RNA-binding</keyword>
<evidence type="ECO:0000256" key="2">
    <source>
        <dbReference type="ARBA" id="ARBA00022884"/>
    </source>
</evidence>
<evidence type="ECO:0000256" key="4">
    <source>
        <dbReference type="SAM" id="Coils"/>
    </source>
</evidence>
<dbReference type="EMBL" id="CAJHNJ030000015">
    <property type="protein sequence ID" value="CAG9113520.1"/>
    <property type="molecule type" value="Genomic_DNA"/>
</dbReference>
<feature type="compositionally biased region" description="Basic and acidic residues" evidence="5">
    <location>
        <begin position="628"/>
        <end position="640"/>
    </location>
</feature>
<dbReference type="CDD" id="cd12332">
    <property type="entry name" value="RRM1_p54nrb_like"/>
    <property type="match status" value="1"/>
</dbReference>
<dbReference type="SUPFAM" id="SSF54928">
    <property type="entry name" value="RNA-binding domain, RBD"/>
    <property type="match status" value="1"/>
</dbReference>
<dbReference type="PROSITE" id="PS50102">
    <property type="entry name" value="RRM"/>
    <property type="match status" value="2"/>
</dbReference>
<keyword evidence="4" id="KW-0175">Coiled coil</keyword>
<feature type="compositionally biased region" description="Gly residues" evidence="5">
    <location>
        <begin position="215"/>
        <end position="237"/>
    </location>
</feature>
<feature type="domain" description="RRM" evidence="6">
    <location>
        <begin position="372"/>
        <end position="453"/>
    </location>
</feature>
<protein>
    <submittedName>
        <fullName evidence="7">(diamondback moth) hypothetical protein</fullName>
    </submittedName>
</protein>
<evidence type="ECO:0000313" key="8">
    <source>
        <dbReference type="Proteomes" id="UP000653454"/>
    </source>
</evidence>
<reference evidence="7" key="1">
    <citation type="submission" date="2020-11" db="EMBL/GenBank/DDBJ databases">
        <authorList>
            <person name="Whiteford S."/>
        </authorList>
    </citation>
    <scope>NUCLEOTIDE SEQUENCE</scope>
</reference>
<evidence type="ECO:0000313" key="7">
    <source>
        <dbReference type="EMBL" id="CAG9113520.1"/>
    </source>
</evidence>
<dbReference type="GO" id="GO:0003723">
    <property type="term" value="F:RNA binding"/>
    <property type="evidence" value="ECO:0007669"/>
    <property type="project" value="UniProtKB-UniRule"/>
</dbReference>
<feature type="domain" description="RRM" evidence="6">
    <location>
        <begin position="298"/>
        <end position="370"/>
    </location>
</feature>
<dbReference type="CDD" id="cd12333">
    <property type="entry name" value="RRM2_p54nrb_like"/>
    <property type="match status" value="1"/>
</dbReference>
<evidence type="ECO:0000259" key="6">
    <source>
        <dbReference type="PROSITE" id="PS50102"/>
    </source>
</evidence>
<evidence type="ECO:0000256" key="3">
    <source>
        <dbReference type="PROSITE-ProRule" id="PRU00176"/>
    </source>
</evidence>
<feature type="compositionally biased region" description="Basic and acidic residues" evidence="5">
    <location>
        <begin position="648"/>
        <end position="663"/>
    </location>
</feature>
<dbReference type="GO" id="GO:0005634">
    <property type="term" value="C:nucleus"/>
    <property type="evidence" value="ECO:0007669"/>
    <property type="project" value="UniProtKB-ARBA"/>
</dbReference>
<dbReference type="InterPro" id="IPR012677">
    <property type="entry name" value="Nucleotide-bd_a/b_plait_sf"/>
</dbReference>
<evidence type="ECO:0000256" key="5">
    <source>
        <dbReference type="SAM" id="MobiDB-lite"/>
    </source>
</evidence>
<accession>A0A8S4ECK1</accession>
<feature type="compositionally biased region" description="Polar residues" evidence="5">
    <location>
        <begin position="164"/>
        <end position="173"/>
    </location>
</feature>
<dbReference type="InterPro" id="IPR000504">
    <property type="entry name" value="RRM_dom"/>
</dbReference>
<organism evidence="7 8">
    <name type="scientific">Plutella xylostella</name>
    <name type="common">Diamondback moth</name>
    <name type="synonym">Plutella maculipennis</name>
    <dbReference type="NCBI Taxonomy" id="51655"/>
    <lineage>
        <taxon>Eukaryota</taxon>
        <taxon>Metazoa</taxon>
        <taxon>Ecdysozoa</taxon>
        <taxon>Arthropoda</taxon>
        <taxon>Hexapoda</taxon>
        <taxon>Insecta</taxon>
        <taxon>Pterygota</taxon>
        <taxon>Neoptera</taxon>
        <taxon>Endopterygota</taxon>
        <taxon>Lepidoptera</taxon>
        <taxon>Glossata</taxon>
        <taxon>Ditrysia</taxon>
        <taxon>Yponomeutoidea</taxon>
        <taxon>Plutellidae</taxon>
        <taxon>Plutella</taxon>
    </lineage>
</organism>
<feature type="region of interest" description="Disordered" evidence="5">
    <location>
        <begin position="616"/>
        <end position="663"/>
    </location>
</feature>
<sequence>MQMHAMNNYNRGFGGQPQPQRQGPRRGNRGGGGFRQTRFDNNQQRNQNQNQGQRPNENKPAEKPAQTSQNQTPNQNQQPRPNQQPAQNQQARPNQPAANQNQAQRPNQTPAQGQKTTPPAQNQQPQPNNQVAQQGKPAQQTPPKPVADKVDSVAAPAEAPKPLMQQNTGFNQQAKKEDNNQPQKNMNGGFGGPNKQGGTWAQGNRPAGNRQFGGPRQGGPGQGQQGGPRQGGPGQQGGPPRNQQRGNQGGRPPRDDMSGKPPAQREEHMLMNKLKDLMGPILDLPPLEQTESKFSGRSRLYIGNLTNDVSEEEITQLFSAYGETAELFINKEKNFGFIKMDYRVNAEKAKRELDGKMRNGRALRVRFAPHNSAVRVKNLPPFVSNELLYRAFEIFGKIERAYVRVDDRGKTLGEGVVEYARKPSALAAIRNCTEKCFFLTSSLRPVIVESYEEPDEFDGYPEKNLPKKHPEFMRAREVGPRFSEPNSFEHEYGTRWKQLHELHKQKEDALKKELAAEEEKLEAQMEYAKYEHETELLREQLRQREQDRERQKRSWELAELAAEQRRGAERHELQQREDELALRMRKQDDELRRRQQENTLFVQAQRLNSLLDRQDGMFDSNQSPMDGGFREQFDMGRGYDDGPASRWEGPRQIEDFPNKRRRF</sequence>
<feature type="region of interest" description="Disordered" evidence="5">
    <location>
        <begin position="1"/>
        <end position="264"/>
    </location>
</feature>
<proteinExistence type="predicted"/>
<keyword evidence="1" id="KW-0677">Repeat</keyword>
<dbReference type="Gene3D" id="6.10.250.1170">
    <property type="match status" value="1"/>
</dbReference>
<feature type="compositionally biased region" description="Basic and acidic residues" evidence="5">
    <location>
        <begin position="252"/>
        <end position="264"/>
    </location>
</feature>
<dbReference type="InterPro" id="IPR035979">
    <property type="entry name" value="RBD_domain_sf"/>
</dbReference>
<keyword evidence="8" id="KW-1185">Reference proteome</keyword>
<dbReference type="CDD" id="cd12945">
    <property type="entry name" value="NOPS_NONA_like"/>
    <property type="match status" value="1"/>
</dbReference>